<proteinExistence type="predicted"/>
<reference evidence="2" key="1">
    <citation type="journal article" date="2019" name="Int. J. Syst. Evol. Microbiol.">
        <title>The Global Catalogue of Microorganisms (GCM) 10K type strain sequencing project: providing services to taxonomists for standard genome sequencing and annotation.</title>
        <authorList>
            <consortium name="The Broad Institute Genomics Platform"/>
            <consortium name="The Broad Institute Genome Sequencing Center for Infectious Disease"/>
            <person name="Wu L."/>
            <person name="Ma J."/>
        </authorList>
    </citation>
    <scope>NUCLEOTIDE SEQUENCE [LARGE SCALE GENOMIC DNA]</scope>
    <source>
        <strain evidence="2">TISTR 1827</strain>
    </source>
</reference>
<evidence type="ECO:0000313" key="2">
    <source>
        <dbReference type="Proteomes" id="UP001597493"/>
    </source>
</evidence>
<gene>
    <name evidence="1" type="ORF">ACFSW5_04330</name>
</gene>
<evidence type="ECO:0000313" key="1">
    <source>
        <dbReference type="EMBL" id="MFD2659489.1"/>
    </source>
</evidence>
<dbReference type="Proteomes" id="UP001597493">
    <property type="component" value="Unassembled WGS sequence"/>
</dbReference>
<accession>A0ABW5QT83</accession>
<protein>
    <submittedName>
        <fullName evidence="1">Uncharacterized protein</fullName>
    </submittedName>
</protein>
<name>A0ABW5QT83_9BACL</name>
<dbReference type="EMBL" id="JBHUMY010000004">
    <property type="protein sequence ID" value="MFD2659489.1"/>
    <property type="molecule type" value="Genomic_DNA"/>
</dbReference>
<dbReference type="RefSeq" id="WP_379270180.1">
    <property type="nucleotide sequence ID" value="NZ_JBHUGT010000020.1"/>
</dbReference>
<comment type="caution">
    <text evidence="1">The sequence shown here is derived from an EMBL/GenBank/DDBJ whole genome shotgun (WGS) entry which is preliminary data.</text>
</comment>
<sequence length="49" mass="5343">MRNILMTVMLIVVVVLLFNNIIAADSTGTQARIQEQGTNANTKIGELLN</sequence>
<organism evidence="1 2">
    <name type="scientific">Paenibacillus thailandensis</name>
    <dbReference type="NCBI Taxonomy" id="393250"/>
    <lineage>
        <taxon>Bacteria</taxon>
        <taxon>Bacillati</taxon>
        <taxon>Bacillota</taxon>
        <taxon>Bacilli</taxon>
        <taxon>Bacillales</taxon>
        <taxon>Paenibacillaceae</taxon>
        <taxon>Paenibacillus</taxon>
    </lineage>
</organism>
<keyword evidence="2" id="KW-1185">Reference proteome</keyword>